<name>A0A0A9AQ92_ARUDO</name>
<evidence type="ECO:0000313" key="1">
    <source>
        <dbReference type="EMBL" id="JAD51075.1"/>
    </source>
</evidence>
<accession>A0A0A9AQ92</accession>
<reference evidence="1" key="2">
    <citation type="journal article" date="2015" name="Data Brief">
        <title>Shoot transcriptome of the giant reed, Arundo donax.</title>
        <authorList>
            <person name="Barrero R.A."/>
            <person name="Guerrero F.D."/>
            <person name="Moolhuijzen P."/>
            <person name="Goolsby J.A."/>
            <person name="Tidwell J."/>
            <person name="Bellgard S.E."/>
            <person name="Bellgard M.I."/>
        </authorList>
    </citation>
    <scope>NUCLEOTIDE SEQUENCE</scope>
    <source>
        <tissue evidence="1">Shoot tissue taken approximately 20 cm above the soil surface</tissue>
    </source>
</reference>
<protein>
    <submittedName>
        <fullName evidence="1">Uncharacterized protein</fullName>
    </submittedName>
</protein>
<sequence>MCYIFCYAPDSIKM</sequence>
<organism evidence="1">
    <name type="scientific">Arundo donax</name>
    <name type="common">Giant reed</name>
    <name type="synonym">Donax arundinaceus</name>
    <dbReference type="NCBI Taxonomy" id="35708"/>
    <lineage>
        <taxon>Eukaryota</taxon>
        <taxon>Viridiplantae</taxon>
        <taxon>Streptophyta</taxon>
        <taxon>Embryophyta</taxon>
        <taxon>Tracheophyta</taxon>
        <taxon>Spermatophyta</taxon>
        <taxon>Magnoliopsida</taxon>
        <taxon>Liliopsida</taxon>
        <taxon>Poales</taxon>
        <taxon>Poaceae</taxon>
        <taxon>PACMAD clade</taxon>
        <taxon>Arundinoideae</taxon>
        <taxon>Arundineae</taxon>
        <taxon>Arundo</taxon>
    </lineage>
</organism>
<reference evidence="1" key="1">
    <citation type="submission" date="2014-09" db="EMBL/GenBank/DDBJ databases">
        <authorList>
            <person name="Magalhaes I.L.F."/>
            <person name="Oliveira U."/>
            <person name="Santos F.R."/>
            <person name="Vidigal T.H.D.A."/>
            <person name="Brescovit A.D."/>
            <person name="Santos A.J."/>
        </authorList>
    </citation>
    <scope>NUCLEOTIDE SEQUENCE</scope>
    <source>
        <tissue evidence="1">Shoot tissue taken approximately 20 cm above the soil surface</tissue>
    </source>
</reference>
<proteinExistence type="predicted"/>
<dbReference type="EMBL" id="GBRH01246820">
    <property type="protein sequence ID" value="JAD51075.1"/>
    <property type="molecule type" value="Transcribed_RNA"/>
</dbReference>